<feature type="transmembrane region" description="Helical" evidence="1">
    <location>
        <begin position="79"/>
        <end position="101"/>
    </location>
</feature>
<feature type="non-terminal residue" evidence="2">
    <location>
        <position position="1"/>
    </location>
</feature>
<accession>A0ABN9DI05</accession>
<dbReference type="EMBL" id="CATNWA010014412">
    <property type="protein sequence ID" value="CAI9571564.1"/>
    <property type="molecule type" value="Genomic_DNA"/>
</dbReference>
<feature type="non-terminal residue" evidence="2">
    <location>
        <position position="103"/>
    </location>
</feature>
<evidence type="ECO:0000256" key="1">
    <source>
        <dbReference type="SAM" id="Phobius"/>
    </source>
</evidence>
<evidence type="ECO:0008006" key="4">
    <source>
        <dbReference type="Google" id="ProtNLM"/>
    </source>
</evidence>
<name>A0ABN9DI05_9NEOB</name>
<keyword evidence="3" id="KW-1185">Reference proteome</keyword>
<evidence type="ECO:0000313" key="3">
    <source>
        <dbReference type="Proteomes" id="UP001162483"/>
    </source>
</evidence>
<evidence type="ECO:0000313" key="2">
    <source>
        <dbReference type="EMBL" id="CAI9571564.1"/>
    </source>
</evidence>
<gene>
    <name evidence="2" type="ORF">SPARVUS_LOCUS7261303</name>
</gene>
<comment type="caution">
    <text evidence="2">The sequence shown here is derived from an EMBL/GenBank/DDBJ whole genome shotgun (WGS) entry which is preliminary data.</text>
</comment>
<sequence length="103" mass="12270">LTTSSPDTFTPFLSRPIFSFQRYHTLNDNCAVMQHCTHMNFFSIFWRQIKLYFSGIYSPLGFLFFFQDKLDFHLVINGHGYLIFLLVFKFSCVFLVTTIIYQQ</sequence>
<reference evidence="2" key="1">
    <citation type="submission" date="2023-05" db="EMBL/GenBank/DDBJ databases">
        <authorList>
            <person name="Stuckert A."/>
        </authorList>
    </citation>
    <scope>NUCLEOTIDE SEQUENCE</scope>
</reference>
<dbReference type="Proteomes" id="UP001162483">
    <property type="component" value="Unassembled WGS sequence"/>
</dbReference>
<proteinExistence type="predicted"/>
<organism evidence="2 3">
    <name type="scientific">Staurois parvus</name>
    <dbReference type="NCBI Taxonomy" id="386267"/>
    <lineage>
        <taxon>Eukaryota</taxon>
        <taxon>Metazoa</taxon>
        <taxon>Chordata</taxon>
        <taxon>Craniata</taxon>
        <taxon>Vertebrata</taxon>
        <taxon>Euteleostomi</taxon>
        <taxon>Amphibia</taxon>
        <taxon>Batrachia</taxon>
        <taxon>Anura</taxon>
        <taxon>Neobatrachia</taxon>
        <taxon>Ranoidea</taxon>
        <taxon>Ranidae</taxon>
        <taxon>Staurois</taxon>
    </lineage>
</organism>
<keyword evidence="1" id="KW-0472">Membrane</keyword>
<keyword evidence="1" id="KW-1133">Transmembrane helix</keyword>
<feature type="transmembrane region" description="Helical" evidence="1">
    <location>
        <begin position="49"/>
        <end position="67"/>
    </location>
</feature>
<protein>
    <recommendedName>
        <fullName evidence="4">NADH dehydrogenase subunit 5</fullName>
    </recommendedName>
</protein>
<keyword evidence="1" id="KW-0812">Transmembrane</keyword>